<evidence type="ECO:0000313" key="8">
    <source>
        <dbReference type="Proteomes" id="UP000248798"/>
    </source>
</evidence>
<evidence type="ECO:0000256" key="4">
    <source>
        <dbReference type="ARBA" id="ARBA00023231"/>
    </source>
</evidence>
<dbReference type="Proteomes" id="UP000248798">
    <property type="component" value="Unassembled WGS sequence"/>
</dbReference>
<keyword evidence="4" id="KW-0535">Nitrogen fixation</keyword>
<protein>
    <submittedName>
        <fullName evidence="7">P-II family nitrogen regulator</fullName>
    </submittedName>
</protein>
<organism evidence="7 8">
    <name type="scientific">Desulfobacter hydrogenophilus</name>
    <dbReference type="NCBI Taxonomy" id="2291"/>
    <lineage>
        <taxon>Bacteria</taxon>
        <taxon>Pseudomonadati</taxon>
        <taxon>Thermodesulfobacteriota</taxon>
        <taxon>Desulfobacteria</taxon>
        <taxon>Desulfobacterales</taxon>
        <taxon>Desulfobacteraceae</taxon>
        <taxon>Desulfobacter</taxon>
    </lineage>
</organism>
<dbReference type="InterPro" id="IPR015867">
    <property type="entry name" value="N-reg_PII/ATP_PRibTrfase_C"/>
</dbReference>
<dbReference type="GO" id="GO:0005829">
    <property type="term" value="C:cytosol"/>
    <property type="evidence" value="ECO:0007669"/>
    <property type="project" value="TreeGrafter"/>
</dbReference>
<name>A0A328FA46_9BACT</name>
<dbReference type="Pfam" id="PF00543">
    <property type="entry name" value="P-II"/>
    <property type="match status" value="1"/>
</dbReference>
<dbReference type="PANTHER" id="PTHR30115">
    <property type="entry name" value="NITROGEN REGULATORY PROTEIN P-II"/>
    <property type="match status" value="1"/>
</dbReference>
<dbReference type="PRINTS" id="PR00340">
    <property type="entry name" value="PIIGLNB"/>
</dbReference>
<dbReference type="SUPFAM" id="SSF54913">
    <property type="entry name" value="GlnB-like"/>
    <property type="match status" value="1"/>
</dbReference>
<keyword evidence="2" id="KW-0805">Transcription regulation</keyword>
<comment type="function">
    <text evidence="1">Could be involved in the regulation of nitrogen fixation.</text>
</comment>
<dbReference type="Proteomes" id="UP000293902">
    <property type="component" value="Chromosome"/>
</dbReference>
<evidence type="ECO:0000313" key="9">
    <source>
        <dbReference type="Proteomes" id="UP000293902"/>
    </source>
</evidence>
<dbReference type="AlphaFoldDB" id="A0A328FA46"/>
<evidence type="ECO:0000313" key="5">
    <source>
        <dbReference type="EMBL" id="QBH12065.1"/>
    </source>
</evidence>
<dbReference type="GO" id="GO:0005524">
    <property type="term" value="F:ATP binding"/>
    <property type="evidence" value="ECO:0007669"/>
    <property type="project" value="TreeGrafter"/>
</dbReference>
<sequence length="119" mass="12993">MKVMIKAIVRPEKVNAVMAALMESGYPAVTRMSVAGRGKQRGIKIGEITYDEIPKEMLLSVIDEKDRDFVLKTILQTAKTGEKGAFGDGKIFISPIIESYTISSGKKDIDLDEDLAVAS</sequence>
<proteinExistence type="predicted"/>
<dbReference type="Gene3D" id="3.30.70.120">
    <property type="match status" value="1"/>
</dbReference>
<reference evidence="7 8" key="1">
    <citation type="submission" date="2018-06" db="EMBL/GenBank/DDBJ databases">
        <title>Complete Genome Sequence of Desulfobacter hydrogenophilus (DSM3380).</title>
        <authorList>
            <person name="Marietou A."/>
            <person name="Schreiber L."/>
            <person name="Marshall I."/>
            <person name="Jorgensen B."/>
        </authorList>
    </citation>
    <scope>NUCLEOTIDE SEQUENCE [LARGE SCALE GENOMIC DNA]</scope>
    <source>
        <strain evidence="7 8">DSM 3380</strain>
    </source>
</reference>
<evidence type="ECO:0000313" key="7">
    <source>
        <dbReference type="EMBL" id="RAL99952.1"/>
    </source>
</evidence>
<reference evidence="5 9" key="2">
    <citation type="submission" date="2019-02" db="EMBL/GenBank/DDBJ databases">
        <title>Complete genome sequence of Desulfobacter hydrogenophilus AcRS1.</title>
        <authorList>
            <person name="Marietou A."/>
            <person name="Lund M.B."/>
            <person name="Marshall I.P.G."/>
            <person name="Schreiber L."/>
            <person name="Jorgensen B."/>
        </authorList>
    </citation>
    <scope>NUCLEOTIDE SEQUENCE [LARGE SCALE GENOMIC DNA]</scope>
    <source>
        <strain evidence="5 9">AcRS1</strain>
    </source>
</reference>
<gene>
    <name evidence="7" type="ORF">DO021_21635</name>
    <name evidence="5" type="ORF">EYB58_03490</name>
    <name evidence="6" type="ORF">EYB58_15470</name>
</gene>
<keyword evidence="9" id="KW-1185">Reference proteome</keyword>
<dbReference type="InterPro" id="IPR002187">
    <property type="entry name" value="N-reg_PII"/>
</dbReference>
<dbReference type="InterPro" id="IPR011322">
    <property type="entry name" value="N-reg_PII-like_a/b"/>
</dbReference>
<dbReference type="RefSeq" id="WP_111960562.1">
    <property type="nucleotide sequence ID" value="NZ_CP036313.1"/>
</dbReference>
<dbReference type="EMBL" id="QLNI01000077">
    <property type="protein sequence ID" value="RAL99952.1"/>
    <property type="molecule type" value="Genomic_DNA"/>
</dbReference>
<evidence type="ECO:0000256" key="3">
    <source>
        <dbReference type="ARBA" id="ARBA00023163"/>
    </source>
</evidence>
<evidence type="ECO:0000256" key="1">
    <source>
        <dbReference type="ARBA" id="ARBA00002440"/>
    </source>
</evidence>
<dbReference type="PROSITE" id="PS51343">
    <property type="entry name" value="PII_GLNB_DOM"/>
    <property type="match status" value="1"/>
</dbReference>
<dbReference type="PANTHER" id="PTHR30115:SF13">
    <property type="entry name" value="PII-LIKE PROTEIN GLNBI"/>
    <property type="match status" value="1"/>
</dbReference>
<dbReference type="EMBL" id="CP036313">
    <property type="protein sequence ID" value="QBH12065.1"/>
    <property type="molecule type" value="Genomic_DNA"/>
</dbReference>
<evidence type="ECO:0000313" key="6">
    <source>
        <dbReference type="EMBL" id="QBH14190.1"/>
    </source>
</evidence>
<keyword evidence="3" id="KW-0804">Transcription</keyword>
<dbReference type="GO" id="GO:0006808">
    <property type="term" value="P:regulation of nitrogen utilization"/>
    <property type="evidence" value="ECO:0007669"/>
    <property type="project" value="InterPro"/>
</dbReference>
<dbReference type="GO" id="GO:0030234">
    <property type="term" value="F:enzyme regulator activity"/>
    <property type="evidence" value="ECO:0007669"/>
    <property type="project" value="InterPro"/>
</dbReference>
<dbReference type="SMART" id="SM00938">
    <property type="entry name" value="P-II"/>
    <property type="match status" value="1"/>
</dbReference>
<evidence type="ECO:0000256" key="2">
    <source>
        <dbReference type="ARBA" id="ARBA00023015"/>
    </source>
</evidence>
<dbReference type="OrthoDB" id="9802729at2"/>
<accession>A0A328FA46</accession>
<dbReference type="EMBL" id="CP036313">
    <property type="protein sequence ID" value="QBH14190.1"/>
    <property type="molecule type" value="Genomic_DNA"/>
</dbReference>